<dbReference type="RefSeq" id="WP_156743103.1">
    <property type="nucleotide sequence ID" value="NZ_CACRYJ010000064.1"/>
</dbReference>
<organism evidence="3 4">
    <name type="scientific">Occultella aeris</name>
    <dbReference type="NCBI Taxonomy" id="2761496"/>
    <lineage>
        <taxon>Bacteria</taxon>
        <taxon>Bacillati</taxon>
        <taxon>Actinomycetota</taxon>
        <taxon>Actinomycetes</taxon>
        <taxon>Micrococcales</taxon>
        <taxon>Ruaniaceae</taxon>
        <taxon>Occultella</taxon>
    </lineage>
</organism>
<dbReference type="SUPFAM" id="SSF48230">
    <property type="entry name" value="Chondroitin AC/alginate lyase"/>
    <property type="match status" value="1"/>
</dbReference>
<sequence>MESESKYVRGLAQHPRLFGSDLSHVRNLILDDDRSRGWYRNVEHQAERLLSTPASAYRIPDGKRLLDTSREVLRRTYLLALAHHVSHRKEFADRLWLELLAASRFPDWNPSHFLDVAEMAHAFAIGYDWLHEEWDATQREHLEHAIVTHALRPGLQAYSEGHRWAVRTSNWNLVCNAGLLMAALAIADVHRDLAEKVIGHAMASMAGAVAVYGPDGAYPEGLGYWSYGTQYLVLGLAAFTTATDMPEQLSSVPGLDRTARFAVHVTGPLGLAFNYYDGVARITVPPAGFWLARRFDDGLAAGLAAQGADELLTDWDQLPTSLLWYRPMSEVDPESAGEPRDACFRASEVVTMRSAWHQRTALWLAGKAGDNATTHSDLDLGSFVLDALGTRWLHDLGWDNYSLPGYFDFAGGQRWTYYRKRTEGHNTLVANPDATGGQSCSTTLGEAAGMGVGTVIAHQSTASEAYAVLDLTSADPAYRSWKRGWRLFDFRRQVLLQDEVTLHEPGEVWSFLHTSAQIDIADDGRGAVLRDGPKRLVMRLSDQTPGRLVEMEAAPLWTSPAPRGQSTNAAIRKLALRVSVEGPVTLAIQLTPVADHEPVPPPTSVLPLANWTVSTESVAQLERLAIDGEGVPGFSPEVWSYEIPASQIGRIQATASAGSTVDQIREPGGDVVLEVHAPGARTGSYRLRRLLDDSPTAMTSPIFASSDDGNVAANAFDGMADSFWRPGTAGPEWIGCDLGVEAEMGAVLIAWREGARASVRFDVELAGADGTWWQVWTGSSSGTTTAAQRVSWPPRKARYVRIVRRDDGAASLFAVTSIELPERLPRQPSQLQSADIHLVVPALRAGSAEQASVSLRSPLGGVVPSSDYTFELISSESSVLEIAGDRMAPISPGTVVVTAVVRTKERLLLHHSVRVQVQPPQPT</sequence>
<protein>
    <submittedName>
        <fullName evidence="3">F5/8 type C domain protein</fullName>
    </submittedName>
</protein>
<accession>A0A7M4DQQ6</accession>
<dbReference type="EMBL" id="CACRYJ010000064">
    <property type="protein sequence ID" value="VZO39800.1"/>
    <property type="molecule type" value="Genomic_DNA"/>
</dbReference>
<feature type="domain" description="F5/8 type C" evidence="2">
    <location>
        <begin position="680"/>
        <end position="823"/>
    </location>
</feature>
<dbReference type="InterPro" id="IPR008929">
    <property type="entry name" value="Chondroitin_lyas"/>
</dbReference>
<reference evidence="3 4" key="1">
    <citation type="submission" date="2019-11" db="EMBL/GenBank/DDBJ databases">
        <authorList>
            <person name="Criscuolo A."/>
        </authorList>
    </citation>
    <scope>NUCLEOTIDE SEQUENCE [LARGE SCALE GENOMIC DNA]</scope>
    <source>
        <strain evidence="3">CIP111667</strain>
    </source>
</reference>
<gene>
    <name evidence="3" type="ORF">HALOF300_04497</name>
</gene>
<dbReference type="InterPro" id="IPR008979">
    <property type="entry name" value="Galactose-bd-like_sf"/>
</dbReference>
<dbReference type="AlphaFoldDB" id="A0A7M4DQQ6"/>
<dbReference type="Gene3D" id="2.60.120.260">
    <property type="entry name" value="Galactose-binding domain-like"/>
    <property type="match status" value="1"/>
</dbReference>
<name>A0A7M4DQQ6_9MICO</name>
<dbReference type="InterPro" id="IPR012480">
    <property type="entry name" value="Hepar_II_III_C"/>
</dbReference>
<dbReference type="SUPFAM" id="SSF49785">
    <property type="entry name" value="Galactose-binding domain-like"/>
    <property type="match status" value="1"/>
</dbReference>
<evidence type="ECO:0000256" key="1">
    <source>
        <dbReference type="ARBA" id="ARBA00004196"/>
    </source>
</evidence>
<dbReference type="PANTHER" id="PTHR38045:SF1">
    <property type="entry name" value="HEPARINASE II_III-LIKE PROTEIN"/>
    <property type="match status" value="1"/>
</dbReference>
<dbReference type="InterPro" id="IPR000421">
    <property type="entry name" value="FA58C"/>
</dbReference>
<dbReference type="GO" id="GO:0016829">
    <property type="term" value="F:lyase activity"/>
    <property type="evidence" value="ECO:0007669"/>
    <property type="project" value="InterPro"/>
</dbReference>
<evidence type="ECO:0000313" key="4">
    <source>
        <dbReference type="Proteomes" id="UP000419743"/>
    </source>
</evidence>
<dbReference type="Gene3D" id="1.50.10.100">
    <property type="entry name" value="Chondroitin AC/alginate lyase"/>
    <property type="match status" value="1"/>
</dbReference>
<dbReference type="Pfam" id="PF00754">
    <property type="entry name" value="F5_F8_type_C"/>
    <property type="match status" value="1"/>
</dbReference>
<dbReference type="Pfam" id="PF07940">
    <property type="entry name" value="Hepar_II_III_C"/>
    <property type="match status" value="1"/>
</dbReference>
<dbReference type="PROSITE" id="PS50022">
    <property type="entry name" value="FA58C_3"/>
    <property type="match status" value="1"/>
</dbReference>
<evidence type="ECO:0000259" key="2">
    <source>
        <dbReference type="PROSITE" id="PS50022"/>
    </source>
</evidence>
<comment type="caution">
    <text evidence="3">The sequence shown here is derived from an EMBL/GenBank/DDBJ whole genome shotgun (WGS) entry which is preliminary data.</text>
</comment>
<proteinExistence type="predicted"/>
<dbReference type="PANTHER" id="PTHR38045">
    <property type="entry name" value="CHROMOSOME 1, WHOLE GENOME SHOTGUN SEQUENCE"/>
    <property type="match status" value="1"/>
</dbReference>
<dbReference type="Gene3D" id="2.70.98.70">
    <property type="match status" value="1"/>
</dbReference>
<dbReference type="Proteomes" id="UP000419743">
    <property type="component" value="Unassembled WGS sequence"/>
</dbReference>
<evidence type="ECO:0000313" key="3">
    <source>
        <dbReference type="EMBL" id="VZO39800.1"/>
    </source>
</evidence>
<comment type="subcellular location">
    <subcellularLocation>
        <location evidence="1">Cell envelope</location>
    </subcellularLocation>
</comment>
<keyword evidence="4" id="KW-1185">Reference proteome</keyword>
<dbReference type="GO" id="GO:0030313">
    <property type="term" value="C:cell envelope"/>
    <property type="evidence" value="ECO:0007669"/>
    <property type="project" value="UniProtKB-SubCell"/>
</dbReference>